<evidence type="ECO:0000256" key="4">
    <source>
        <dbReference type="ARBA" id="ARBA00023145"/>
    </source>
</evidence>
<dbReference type="Proteomes" id="UP000788153">
    <property type="component" value="Unassembled WGS sequence"/>
</dbReference>
<dbReference type="Pfam" id="PF01804">
    <property type="entry name" value="Penicil_amidase"/>
    <property type="match status" value="1"/>
</dbReference>
<dbReference type="InterPro" id="IPR043146">
    <property type="entry name" value="Penicillin_amidase_N_B-knob"/>
</dbReference>
<name>A0ABX0U075_9SPHN</name>
<keyword evidence="3 6" id="KW-0378">Hydrolase</keyword>
<dbReference type="Gene3D" id="1.10.1400.10">
    <property type="match status" value="1"/>
</dbReference>
<dbReference type="Gene3D" id="1.10.439.10">
    <property type="entry name" value="Penicillin Amidohydrolase, domain 1"/>
    <property type="match status" value="1"/>
</dbReference>
<dbReference type="InterPro" id="IPR014395">
    <property type="entry name" value="Pen/GL7ACA/AHL_acylase"/>
</dbReference>
<organism evidence="6 7">
    <name type="scientific">Sphingomonas japonica</name>
    <dbReference type="NCBI Taxonomy" id="511662"/>
    <lineage>
        <taxon>Bacteria</taxon>
        <taxon>Pseudomonadati</taxon>
        <taxon>Pseudomonadota</taxon>
        <taxon>Alphaproteobacteria</taxon>
        <taxon>Sphingomonadales</taxon>
        <taxon>Sphingomonadaceae</taxon>
        <taxon>Sphingomonas</taxon>
    </lineage>
</organism>
<dbReference type="InterPro" id="IPR002692">
    <property type="entry name" value="S45"/>
</dbReference>
<reference evidence="6 7" key="1">
    <citation type="submission" date="2020-03" db="EMBL/GenBank/DDBJ databases">
        <title>Genomic Encyclopedia of Type Strains, Phase IV (KMG-IV): sequencing the most valuable type-strain genomes for metagenomic binning, comparative biology and taxonomic classification.</title>
        <authorList>
            <person name="Goeker M."/>
        </authorList>
    </citation>
    <scope>NUCLEOTIDE SEQUENCE [LARGE SCALE GENOMIC DNA]</scope>
    <source>
        <strain evidence="6 7">DSM 22753</strain>
    </source>
</reference>
<dbReference type="Gene3D" id="3.60.20.10">
    <property type="entry name" value="Glutamine Phosphoribosylpyrophosphate, subunit 1, domain 1"/>
    <property type="match status" value="1"/>
</dbReference>
<comment type="similarity">
    <text evidence="1">Belongs to the peptidase S45 family.</text>
</comment>
<evidence type="ECO:0000256" key="3">
    <source>
        <dbReference type="ARBA" id="ARBA00022801"/>
    </source>
</evidence>
<dbReference type="Gene3D" id="2.30.120.10">
    <property type="match status" value="1"/>
</dbReference>
<proteinExistence type="inferred from homology"/>
<dbReference type="InterPro" id="IPR043147">
    <property type="entry name" value="Penicillin_amidase_A-knob"/>
</dbReference>
<dbReference type="EMBL" id="JAASQP010000001">
    <property type="protein sequence ID" value="NIJ23893.1"/>
    <property type="molecule type" value="Genomic_DNA"/>
</dbReference>
<keyword evidence="4" id="KW-0865">Zymogen</keyword>
<dbReference type="InterPro" id="IPR029055">
    <property type="entry name" value="Ntn_hydrolases_N"/>
</dbReference>
<keyword evidence="2" id="KW-0732">Signal</keyword>
<feature type="region of interest" description="Disordered" evidence="5">
    <location>
        <begin position="185"/>
        <end position="211"/>
    </location>
</feature>
<evidence type="ECO:0000256" key="5">
    <source>
        <dbReference type="SAM" id="MobiDB-lite"/>
    </source>
</evidence>
<dbReference type="SUPFAM" id="SSF56235">
    <property type="entry name" value="N-terminal nucleophile aminohydrolases (Ntn hydrolases)"/>
    <property type="match status" value="1"/>
</dbReference>
<dbReference type="GO" id="GO:0016787">
    <property type="term" value="F:hydrolase activity"/>
    <property type="evidence" value="ECO:0007669"/>
    <property type="project" value="UniProtKB-KW"/>
</dbReference>
<evidence type="ECO:0000313" key="7">
    <source>
        <dbReference type="Proteomes" id="UP000788153"/>
    </source>
</evidence>
<dbReference type="PANTHER" id="PTHR34218:SF3">
    <property type="entry name" value="ACYL-HOMOSERINE LACTONE ACYLASE PVDQ"/>
    <property type="match status" value="1"/>
</dbReference>
<evidence type="ECO:0000313" key="6">
    <source>
        <dbReference type="EMBL" id="NIJ23893.1"/>
    </source>
</evidence>
<accession>A0ABX0U075</accession>
<comment type="caution">
    <text evidence="6">The sequence shown here is derived from an EMBL/GenBank/DDBJ whole genome shotgun (WGS) entry which is preliminary data.</text>
</comment>
<evidence type="ECO:0000256" key="2">
    <source>
        <dbReference type="ARBA" id="ARBA00022729"/>
    </source>
</evidence>
<dbReference type="EC" id="3.5.1.97" evidence="6"/>
<evidence type="ECO:0000256" key="1">
    <source>
        <dbReference type="ARBA" id="ARBA00006586"/>
    </source>
</evidence>
<dbReference type="RefSeq" id="WP_140231516.1">
    <property type="nucleotide sequence ID" value="NZ_BAAAEV010000002.1"/>
</dbReference>
<sequence>MIRRLLLGVLGLIVLVAIGLMIWEPLAATRVAPPPSRRYAVEIARDDYGVPHIFGRTDADVAFGIAYAHAEDDFSTLQQVVAMTRGRLGAITGQEGAATDYVLHLLRARDTVARDYDGQPEDVRRLLDGYAAGLNRYAAKHPDEVALARLFPVDGRDIAAGFVLRAPFFFGLDGVLGALVGNEAAPKETSDPLPDAPGVTPAGPPAIEKGSNAWAVAPQRSSDGYTRLVSNAHQPWRGSVAWYELVVHSGQGWDFAGATFPGAPYPLLGHNRTLGWTNTVNRPDLIDIYRLVLDDSGERYRFDGKWLPLAKRRVWLPVKFGPFTLPIPRTVLHSVHGPVIANDEGTFAIRYGGIDQLKMVEQYYRLTKARDFGEWQRAMAMQGVMSTNFLYADAAGNIGHFYNAVFPDRAHGYDWSGILPGDESRALWKRALPWARVPRNVNPDSGYVINANNTPFIAAGRGSELDPADYSPLMGIETDITNRAVRAIELMDADSSISQAELEAIKYDTAVSRASWAGRWFDDVIALDPRSDADVAAGIALLKRWDWNHDGQGPADALATLLLREGNRWHYPRKPRADPREALVKSVTHLRTHFGRLDPPLGDVLRLRQGKVDLPLDGGPDVLRAMALWDVADDGRLAVRHGDSFQMFVAWDRQGRVRSKSVQPFGSATTRPDSPHYTDQMALFATKRFKPVWFDPADLAAHTERRYTP</sequence>
<keyword evidence="7" id="KW-1185">Reference proteome</keyword>
<gene>
    <name evidence="6" type="ORF">FHT01_001435</name>
</gene>
<dbReference type="InterPro" id="IPR023343">
    <property type="entry name" value="Penicillin_amidase_dom1"/>
</dbReference>
<dbReference type="PANTHER" id="PTHR34218">
    <property type="entry name" value="PEPTIDASE S45 PENICILLIN AMIDASE"/>
    <property type="match status" value="1"/>
</dbReference>
<dbReference type="PIRSF" id="PIRSF001227">
    <property type="entry name" value="Pen_acylase"/>
    <property type="match status" value="1"/>
</dbReference>
<dbReference type="CDD" id="cd01936">
    <property type="entry name" value="Ntn_CA"/>
    <property type="match status" value="1"/>
</dbReference>
<protein>
    <submittedName>
        <fullName evidence="6">Acyl-homoserine-lactone acylase</fullName>
        <ecNumber evidence="6">3.5.1.97</ecNumber>
    </submittedName>
</protein>